<gene>
    <name evidence="7" type="ORF">FB476_1364</name>
</gene>
<keyword evidence="8" id="KW-1185">Reference proteome</keyword>
<dbReference type="GO" id="GO:0006545">
    <property type="term" value="P:glycine biosynthetic process"/>
    <property type="evidence" value="ECO:0007669"/>
    <property type="project" value="TreeGrafter"/>
</dbReference>
<dbReference type="InterPro" id="IPR015422">
    <property type="entry name" value="PyrdxlP-dep_Trfase_small"/>
</dbReference>
<keyword evidence="4" id="KW-0456">Lyase</keyword>
<evidence type="ECO:0000256" key="3">
    <source>
        <dbReference type="ARBA" id="ARBA00022898"/>
    </source>
</evidence>
<dbReference type="PANTHER" id="PTHR48097">
    <property type="entry name" value="L-THREONINE ALDOLASE-RELATED"/>
    <property type="match status" value="1"/>
</dbReference>
<comment type="cofactor">
    <cofactor evidence="1">
        <name>pyridoxal 5'-phosphate</name>
        <dbReference type="ChEBI" id="CHEBI:597326"/>
    </cofactor>
</comment>
<dbReference type="SUPFAM" id="SSF53383">
    <property type="entry name" value="PLP-dependent transferases"/>
    <property type="match status" value="1"/>
</dbReference>
<dbReference type="GO" id="GO:0006567">
    <property type="term" value="P:L-threonine catabolic process"/>
    <property type="evidence" value="ECO:0007669"/>
    <property type="project" value="TreeGrafter"/>
</dbReference>
<dbReference type="RefSeq" id="WP_202876922.1">
    <property type="nucleotide sequence ID" value="NZ_BAAAIL010000003.1"/>
</dbReference>
<dbReference type="GO" id="GO:0005829">
    <property type="term" value="C:cytosol"/>
    <property type="evidence" value="ECO:0007669"/>
    <property type="project" value="TreeGrafter"/>
</dbReference>
<dbReference type="FunFam" id="3.40.640.10:FF:000030">
    <property type="entry name" value="Low-specificity L-threonine aldolase"/>
    <property type="match status" value="1"/>
</dbReference>
<evidence type="ECO:0000256" key="2">
    <source>
        <dbReference type="ARBA" id="ARBA00006966"/>
    </source>
</evidence>
<sequence>MTAPEVVADLRSDTITKPTPQMRRAMVDAAVGDDVYGEDPTVAELESRVAGLLGHEAALFMPTGSMANQVGLRLHAGPGQEIITDSLAHVLRAELGAAAAYSGITTRSWVAHRGLLDVDTALEMMVPDGGPYQVSTACVVVENTHNFGGGTVQPLESMRRLREETSAVGVGVHLDGARLWNAHVATGVPLSDYGACADTVSVCLSKGLGAPVGSVLAASAERIAEAKIWRKRLGGGMRQVGLLAAAGLHALDHHVERLADDHARARRTAAALAQVAPGIVDPEAVETNILVLDVSAAGWGGPAFVEAAAQAGVLGYPTDARRARFVWHLDVDDAMTDRAVERLTDLLSRRGK</sequence>
<name>A0A543KN53_9MICO</name>
<reference evidence="7 8" key="1">
    <citation type="submission" date="2019-06" db="EMBL/GenBank/DDBJ databases">
        <title>Sequencing the genomes of 1000 actinobacteria strains.</title>
        <authorList>
            <person name="Klenk H.-P."/>
        </authorList>
    </citation>
    <scope>NUCLEOTIDE SEQUENCE [LARGE SCALE GENOMIC DNA]</scope>
    <source>
        <strain evidence="7 8">DSM 12362</strain>
    </source>
</reference>
<dbReference type="Gene3D" id="3.90.1150.10">
    <property type="entry name" value="Aspartate Aminotransferase, domain 1"/>
    <property type="match status" value="1"/>
</dbReference>
<dbReference type="GO" id="GO:0008732">
    <property type="term" value="F:L-allo-threonine aldolase activity"/>
    <property type="evidence" value="ECO:0007669"/>
    <property type="project" value="TreeGrafter"/>
</dbReference>
<dbReference type="Gene3D" id="3.40.640.10">
    <property type="entry name" value="Type I PLP-dependent aspartate aminotransferase-like (Major domain)"/>
    <property type="match status" value="1"/>
</dbReference>
<dbReference type="EMBL" id="VFPU01000001">
    <property type="protein sequence ID" value="TQM96496.1"/>
    <property type="molecule type" value="Genomic_DNA"/>
</dbReference>
<comment type="caution">
    <text evidence="7">The sequence shown here is derived from an EMBL/GenBank/DDBJ whole genome shotgun (WGS) entry which is preliminary data.</text>
</comment>
<dbReference type="InterPro" id="IPR023603">
    <property type="entry name" value="Low_specificity_L-TA-like"/>
</dbReference>
<dbReference type="Proteomes" id="UP000315133">
    <property type="component" value="Unassembled WGS sequence"/>
</dbReference>
<feature type="modified residue" description="N6-(pyridoxal phosphate)lysine" evidence="5">
    <location>
        <position position="206"/>
    </location>
</feature>
<organism evidence="7 8">
    <name type="scientific">Ornithinimicrobium humiphilum</name>
    <dbReference type="NCBI Taxonomy" id="125288"/>
    <lineage>
        <taxon>Bacteria</taxon>
        <taxon>Bacillati</taxon>
        <taxon>Actinomycetota</taxon>
        <taxon>Actinomycetes</taxon>
        <taxon>Micrococcales</taxon>
        <taxon>Ornithinimicrobiaceae</taxon>
        <taxon>Ornithinimicrobium</taxon>
    </lineage>
</organism>
<evidence type="ECO:0000313" key="7">
    <source>
        <dbReference type="EMBL" id="TQM96496.1"/>
    </source>
</evidence>
<evidence type="ECO:0000313" key="8">
    <source>
        <dbReference type="Proteomes" id="UP000315133"/>
    </source>
</evidence>
<dbReference type="NCBIfam" id="NF041359">
    <property type="entry name" value="GntG_guanitoxin"/>
    <property type="match status" value="1"/>
</dbReference>
<dbReference type="InterPro" id="IPR001597">
    <property type="entry name" value="ArAA_b-elim_lyase/Thr_aldolase"/>
</dbReference>
<dbReference type="InterPro" id="IPR015421">
    <property type="entry name" value="PyrdxlP-dep_Trfase_major"/>
</dbReference>
<proteinExistence type="inferred from homology"/>
<evidence type="ECO:0000256" key="5">
    <source>
        <dbReference type="PIRSR" id="PIRSR017617-1"/>
    </source>
</evidence>
<evidence type="ECO:0000256" key="1">
    <source>
        <dbReference type="ARBA" id="ARBA00001933"/>
    </source>
</evidence>
<dbReference type="Pfam" id="PF01212">
    <property type="entry name" value="Beta_elim_lyase"/>
    <property type="match status" value="1"/>
</dbReference>
<dbReference type="PANTHER" id="PTHR48097:SF9">
    <property type="entry name" value="L-THREONINE ALDOLASE"/>
    <property type="match status" value="1"/>
</dbReference>
<dbReference type="AlphaFoldDB" id="A0A543KN53"/>
<feature type="domain" description="Aromatic amino acid beta-eliminating lyase/threonine aldolase" evidence="6">
    <location>
        <begin position="9"/>
        <end position="293"/>
    </location>
</feature>
<evidence type="ECO:0000256" key="4">
    <source>
        <dbReference type="ARBA" id="ARBA00023239"/>
    </source>
</evidence>
<protein>
    <submittedName>
        <fullName evidence="7">L-threonine aldolase</fullName>
    </submittedName>
</protein>
<dbReference type="PIRSF" id="PIRSF017617">
    <property type="entry name" value="Thr_aldolase"/>
    <property type="match status" value="1"/>
</dbReference>
<evidence type="ECO:0000259" key="6">
    <source>
        <dbReference type="Pfam" id="PF01212"/>
    </source>
</evidence>
<comment type="similarity">
    <text evidence="2">Belongs to the threonine aldolase family.</text>
</comment>
<accession>A0A543KN53</accession>
<keyword evidence="3" id="KW-0663">Pyridoxal phosphate</keyword>
<dbReference type="InterPro" id="IPR015424">
    <property type="entry name" value="PyrdxlP-dep_Trfase"/>
</dbReference>